<gene>
    <name evidence="1" type="ORF">CRE_15367</name>
</gene>
<proteinExistence type="predicted"/>
<keyword evidence="2" id="KW-1185">Reference proteome</keyword>
<dbReference type="AlphaFoldDB" id="E3MCG8"/>
<protein>
    <submittedName>
        <fullName evidence="1">Uncharacterized protein</fullName>
    </submittedName>
</protein>
<organism evidence="2">
    <name type="scientific">Caenorhabditis remanei</name>
    <name type="common">Caenorhabditis vulgaris</name>
    <dbReference type="NCBI Taxonomy" id="31234"/>
    <lineage>
        <taxon>Eukaryota</taxon>
        <taxon>Metazoa</taxon>
        <taxon>Ecdysozoa</taxon>
        <taxon>Nematoda</taxon>
        <taxon>Chromadorea</taxon>
        <taxon>Rhabditida</taxon>
        <taxon>Rhabditina</taxon>
        <taxon>Rhabditomorpha</taxon>
        <taxon>Rhabditoidea</taxon>
        <taxon>Rhabditidae</taxon>
        <taxon>Peloderinae</taxon>
        <taxon>Caenorhabditis</taxon>
    </lineage>
</organism>
<evidence type="ECO:0000313" key="2">
    <source>
        <dbReference type="Proteomes" id="UP000008281"/>
    </source>
</evidence>
<reference evidence="1" key="1">
    <citation type="submission" date="2007-07" db="EMBL/GenBank/DDBJ databases">
        <title>PCAP assembly of the Caenorhabditis remanei genome.</title>
        <authorList>
            <consortium name="The Caenorhabditis remanei Sequencing Consortium"/>
            <person name="Wilson R.K."/>
        </authorList>
    </citation>
    <scope>NUCLEOTIDE SEQUENCE [LARGE SCALE GENOMIC DNA]</scope>
    <source>
        <strain evidence="1">PB4641</strain>
    </source>
</reference>
<evidence type="ECO:0000313" key="1">
    <source>
        <dbReference type="EMBL" id="EFO98098.1"/>
    </source>
</evidence>
<accession>E3MCG8</accession>
<name>E3MCG8_CAERE</name>
<dbReference type="Proteomes" id="UP000008281">
    <property type="component" value="Unassembled WGS sequence"/>
</dbReference>
<sequence>MSATHEIKAQSYYLLLKAIVLISRTKVSLSSKAKKTKCHGDVVMISKLPLNNDGGEQNQILDMNIVSFTSHLCASNKNVDIKKKLSG</sequence>
<dbReference type="HOGENOM" id="CLU_2485469_0_0_1"/>
<dbReference type="InParanoid" id="E3MCG8"/>
<dbReference type="EMBL" id="DS268434">
    <property type="protein sequence ID" value="EFO98098.1"/>
    <property type="molecule type" value="Genomic_DNA"/>
</dbReference>